<keyword evidence="6" id="KW-0769">Symport</keyword>
<dbReference type="PANTHER" id="PTHR42948:SF1">
    <property type="entry name" value="TRANSPORTER"/>
    <property type="match status" value="1"/>
</dbReference>
<organism evidence="8 9">
    <name type="scientific">Candidatus Aveggerthella stercoripullorum</name>
    <dbReference type="NCBI Taxonomy" id="2840688"/>
    <lineage>
        <taxon>Bacteria</taxon>
        <taxon>Bacillati</taxon>
        <taxon>Actinomycetota</taxon>
        <taxon>Coriobacteriia</taxon>
        <taxon>Eggerthellales</taxon>
        <taxon>Eggerthellaceae</taxon>
        <taxon>Eggerthellaceae incertae sedis</taxon>
        <taxon>Candidatus Aveggerthella</taxon>
    </lineage>
</organism>
<feature type="transmembrane region" description="Helical" evidence="7">
    <location>
        <begin position="275"/>
        <end position="296"/>
    </location>
</feature>
<feature type="transmembrane region" description="Helical" evidence="7">
    <location>
        <begin position="180"/>
        <end position="200"/>
    </location>
</feature>
<comment type="similarity">
    <text evidence="6">Belongs to the sodium:neurotransmitter symporter (SNF) (TC 2.A.22) family.</text>
</comment>
<dbReference type="PROSITE" id="PS50267">
    <property type="entry name" value="NA_NEUROTRAN_SYMP_3"/>
    <property type="match status" value="1"/>
</dbReference>
<dbReference type="InterPro" id="IPR000175">
    <property type="entry name" value="Na/ntran_symport"/>
</dbReference>
<feature type="transmembrane region" description="Helical" evidence="7">
    <location>
        <begin position="95"/>
        <end position="120"/>
    </location>
</feature>
<dbReference type="PRINTS" id="PR00176">
    <property type="entry name" value="NANEUSMPORT"/>
</dbReference>
<feature type="transmembrane region" description="Helical" evidence="7">
    <location>
        <begin position="12"/>
        <end position="33"/>
    </location>
</feature>
<feature type="transmembrane region" description="Helical" evidence="7">
    <location>
        <begin position="399"/>
        <end position="419"/>
    </location>
</feature>
<comment type="subcellular location">
    <subcellularLocation>
        <location evidence="1">Membrane</location>
        <topology evidence="1">Multi-pass membrane protein</topology>
    </subcellularLocation>
</comment>
<feature type="transmembrane region" description="Helical" evidence="7">
    <location>
        <begin position="361"/>
        <end position="379"/>
    </location>
</feature>
<protein>
    <recommendedName>
        <fullName evidence="6">Transporter</fullName>
    </recommendedName>
</protein>
<feature type="transmembrane region" description="Helical" evidence="7">
    <location>
        <begin position="233"/>
        <end position="255"/>
    </location>
</feature>
<dbReference type="NCBIfam" id="NF037979">
    <property type="entry name" value="Na_transp"/>
    <property type="match status" value="1"/>
</dbReference>
<evidence type="ECO:0000256" key="5">
    <source>
        <dbReference type="ARBA" id="ARBA00023136"/>
    </source>
</evidence>
<name>A0A9D1A0X7_9ACTN</name>
<comment type="caution">
    <text evidence="8">The sequence shown here is derived from an EMBL/GenBank/DDBJ whole genome shotgun (WGS) entry which is preliminary data.</text>
</comment>
<evidence type="ECO:0000256" key="2">
    <source>
        <dbReference type="ARBA" id="ARBA00022448"/>
    </source>
</evidence>
<accession>A0A9D1A0X7</accession>
<reference evidence="8" key="2">
    <citation type="journal article" date="2021" name="PeerJ">
        <title>Extensive microbial diversity within the chicken gut microbiome revealed by metagenomics and culture.</title>
        <authorList>
            <person name="Gilroy R."/>
            <person name="Ravi A."/>
            <person name="Getino M."/>
            <person name="Pursley I."/>
            <person name="Horton D.L."/>
            <person name="Alikhan N.F."/>
            <person name="Baker D."/>
            <person name="Gharbi K."/>
            <person name="Hall N."/>
            <person name="Watson M."/>
            <person name="Adriaenssens E.M."/>
            <person name="Foster-Nyarko E."/>
            <person name="Jarju S."/>
            <person name="Secka A."/>
            <person name="Antonio M."/>
            <person name="Oren A."/>
            <person name="Chaudhuri R.R."/>
            <person name="La Ragione R."/>
            <person name="Hildebrand F."/>
            <person name="Pallen M.J."/>
        </authorList>
    </citation>
    <scope>NUCLEOTIDE SEQUENCE</scope>
    <source>
        <strain evidence="8">ChiGjej1B1-2707</strain>
    </source>
</reference>
<dbReference type="CDD" id="cd10336">
    <property type="entry name" value="SLC6sbd_Tyt1-Like"/>
    <property type="match status" value="1"/>
</dbReference>
<gene>
    <name evidence="8" type="ORF">IAA69_06285</name>
</gene>
<dbReference type="GO" id="GO:0016020">
    <property type="term" value="C:membrane"/>
    <property type="evidence" value="ECO:0007669"/>
    <property type="project" value="UniProtKB-SubCell"/>
</dbReference>
<proteinExistence type="inferred from homology"/>
<dbReference type="SUPFAM" id="SSF161070">
    <property type="entry name" value="SNF-like"/>
    <property type="match status" value="1"/>
</dbReference>
<evidence type="ECO:0000256" key="7">
    <source>
        <dbReference type="SAM" id="Phobius"/>
    </source>
</evidence>
<dbReference type="GO" id="GO:0015293">
    <property type="term" value="F:symporter activity"/>
    <property type="evidence" value="ECO:0007669"/>
    <property type="project" value="UniProtKB-KW"/>
</dbReference>
<dbReference type="InterPro" id="IPR047218">
    <property type="entry name" value="YocR/YhdH-like"/>
</dbReference>
<feature type="transmembrane region" description="Helical" evidence="7">
    <location>
        <begin position="321"/>
        <end position="349"/>
    </location>
</feature>
<dbReference type="AlphaFoldDB" id="A0A9D1A0X7"/>
<dbReference type="PROSITE" id="PS00610">
    <property type="entry name" value="NA_NEUROTRAN_SYMP_1"/>
    <property type="match status" value="1"/>
</dbReference>
<evidence type="ECO:0000313" key="9">
    <source>
        <dbReference type="Proteomes" id="UP000824261"/>
    </source>
</evidence>
<keyword evidence="3 6" id="KW-0812">Transmembrane</keyword>
<sequence length="475" mass="51714">MAEKQGTEREGFATRLGFILVSAGCAIGLGNVWRFPYITGEYGGAAFVLLYLLFIVACVPVVVMEYAIGRASRKSFAQCFDTLEPKGTKWHRLKWFAIVGNYLLMMFYTVICGWMIAYIFKLATGQFNGASSEQVASSFAAMQASPFEMIFWMVVTCLLGLLVCSGGVKNGVERITKPMMVSLLALLIVLCVRALTLPGAGEGVSFYLTPDFSKIFGNLEGGMASNLLTFGDAAYAAMGQAFFSMSVGMGSMAIFGSYINKRFKLGGEAVRVTSLNVLIALLAGLLIFPACFAYGVQPDSGPSLVFITLPSIFSQMWGGQVWGALFFVFLSFAALSTVIAVFESIIAFAMDQWGMQRKQAVVLNGLLIIVLSIPCALGFNLLSGVQIPGIGDIQSIEDFIVSNNVLPLGSLVVVLFCTLRRGWGWDNFIKEANTGEGRDFPQWLRPYLKYVLPALILIVFAMGYVPKFQIWLGLA</sequence>
<keyword evidence="2 6" id="KW-0813">Transport</keyword>
<dbReference type="Proteomes" id="UP000824261">
    <property type="component" value="Unassembled WGS sequence"/>
</dbReference>
<evidence type="ECO:0000256" key="4">
    <source>
        <dbReference type="ARBA" id="ARBA00022989"/>
    </source>
</evidence>
<evidence type="ECO:0000313" key="8">
    <source>
        <dbReference type="EMBL" id="HIR01851.1"/>
    </source>
</evidence>
<dbReference type="InterPro" id="IPR037272">
    <property type="entry name" value="SNS_sf"/>
</dbReference>
<reference evidence="8" key="1">
    <citation type="submission" date="2020-10" db="EMBL/GenBank/DDBJ databases">
        <authorList>
            <person name="Gilroy R."/>
        </authorList>
    </citation>
    <scope>NUCLEOTIDE SEQUENCE</scope>
    <source>
        <strain evidence="8">ChiGjej1B1-2707</strain>
    </source>
</reference>
<evidence type="ECO:0000256" key="6">
    <source>
        <dbReference type="RuleBase" id="RU003732"/>
    </source>
</evidence>
<feature type="transmembrane region" description="Helical" evidence="7">
    <location>
        <begin position="447"/>
        <end position="465"/>
    </location>
</feature>
<dbReference type="EMBL" id="DVGB01000077">
    <property type="protein sequence ID" value="HIR01851.1"/>
    <property type="molecule type" value="Genomic_DNA"/>
</dbReference>
<evidence type="ECO:0000256" key="3">
    <source>
        <dbReference type="ARBA" id="ARBA00022692"/>
    </source>
</evidence>
<keyword evidence="5 7" id="KW-0472">Membrane</keyword>
<feature type="transmembrane region" description="Helical" evidence="7">
    <location>
        <begin position="149"/>
        <end position="168"/>
    </location>
</feature>
<dbReference type="Pfam" id="PF00209">
    <property type="entry name" value="SNF"/>
    <property type="match status" value="2"/>
</dbReference>
<dbReference type="PANTHER" id="PTHR42948">
    <property type="entry name" value="TRANSPORTER"/>
    <property type="match status" value="1"/>
</dbReference>
<keyword evidence="4 7" id="KW-1133">Transmembrane helix</keyword>
<evidence type="ECO:0000256" key="1">
    <source>
        <dbReference type="ARBA" id="ARBA00004141"/>
    </source>
</evidence>
<feature type="transmembrane region" description="Helical" evidence="7">
    <location>
        <begin position="45"/>
        <end position="68"/>
    </location>
</feature>